<protein>
    <submittedName>
        <fullName evidence="4">Uncharacterized protein</fullName>
    </submittedName>
</protein>
<gene>
    <name evidence="4" type="ORF">GPM918_LOCUS39172</name>
    <name evidence="5" type="ORF">SRO942_LOCUS40028</name>
</gene>
<dbReference type="CDD" id="cd03784">
    <property type="entry name" value="GT1_Gtf-like"/>
    <property type="match status" value="1"/>
</dbReference>
<keyword evidence="2" id="KW-1133">Transmembrane helix</keyword>
<dbReference type="AlphaFoldDB" id="A0A815X5W6"/>
<evidence type="ECO:0000313" key="5">
    <source>
        <dbReference type="EMBL" id="CAF4411414.1"/>
    </source>
</evidence>
<dbReference type="PANTHER" id="PTHR48049">
    <property type="entry name" value="GLYCOSYLTRANSFERASE"/>
    <property type="match status" value="1"/>
</dbReference>
<evidence type="ECO:0000256" key="1">
    <source>
        <dbReference type="ARBA" id="ARBA00022679"/>
    </source>
</evidence>
<keyword evidence="1" id="KW-0808">Transferase</keyword>
<comment type="caution">
    <text evidence="4">The sequence shown here is derived from an EMBL/GenBank/DDBJ whole genome shotgun (WGS) entry which is preliminary data.</text>
</comment>
<dbReference type="InterPro" id="IPR035595">
    <property type="entry name" value="UDP_glycos_trans_CS"/>
</dbReference>
<evidence type="ECO:0000313" key="6">
    <source>
        <dbReference type="Proteomes" id="UP000663829"/>
    </source>
</evidence>
<feature type="chain" id="PRO_5035688099" evidence="3">
    <location>
        <begin position="21"/>
        <end position="553"/>
    </location>
</feature>
<keyword evidence="2" id="KW-0472">Membrane</keyword>
<keyword evidence="2" id="KW-0812">Transmembrane</keyword>
<dbReference type="Proteomes" id="UP000663829">
    <property type="component" value="Unassembled WGS sequence"/>
</dbReference>
<sequence>MRSKCLIFLWALSLIPHAFCFNALLISIGAAGHVTPMFELAKAMKNHNVTFLTEQLAQSYVDFKSYSNSLSFRVVYANDSPDAFIVQKKIEQQVTAYSANHSLLDGLSYATTLLGDSATSLLNKTVHILMLERFDVIIANSLLGSVRILCKVVNAPCVIQSTESLFNIFDFNQPNSYSLLSSKQLTEIKYRLYNVAFTFRLTMSVVKILVPSFYKMLQSAPRVPGPFYESFALTNVLFSKPKCLELISIPPSFYTPSYSNHYTKYLGPFVDETSIDHADDDLTNWINSKPIDSIIYTAFGSTSVIKVDRMQNLLNGLVAFLLQTPGSSVLVAFRSANYETYQTVLSDIKNDEFRRILNDDQRVKVENGFVKQKWILQQNSVKLFFSHCGMGSSLEALYFQKPVLCIPFGMDQFVNAIVIDRSSVGLSLFVPPSPLQSLINPLDFTDYKFSASSVTTKLSIMWRNAATYKKAVRIMSLEMKHAGGLRRAVEEIEFLVNLDGDLDRYAPFSTTLPFCQRYMLDLVMIYVVLPAAIITYFVVKCCNSRLKVGLAVT</sequence>
<dbReference type="Gene3D" id="3.40.50.2000">
    <property type="entry name" value="Glycogen Phosphorylase B"/>
    <property type="match status" value="2"/>
</dbReference>
<dbReference type="InterPro" id="IPR050481">
    <property type="entry name" value="UDP-glycosyltransf_plant"/>
</dbReference>
<feature type="signal peptide" evidence="3">
    <location>
        <begin position="1"/>
        <end position="20"/>
    </location>
</feature>
<reference evidence="4" key="1">
    <citation type="submission" date="2021-02" db="EMBL/GenBank/DDBJ databases">
        <authorList>
            <person name="Nowell W R."/>
        </authorList>
    </citation>
    <scope>NUCLEOTIDE SEQUENCE</scope>
</reference>
<evidence type="ECO:0000256" key="2">
    <source>
        <dbReference type="SAM" id="Phobius"/>
    </source>
</evidence>
<dbReference type="SUPFAM" id="SSF53756">
    <property type="entry name" value="UDP-Glycosyltransferase/glycogen phosphorylase"/>
    <property type="match status" value="1"/>
</dbReference>
<dbReference type="EMBL" id="CAJOBC010092719">
    <property type="protein sequence ID" value="CAF4411414.1"/>
    <property type="molecule type" value="Genomic_DNA"/>
</dbReference>
<accession>A0A815X5W6</accession>
<feature type="transmembrane region" description="Helical" evidence="2">
    <location>
        <begin position="518"/>
        <end position="539"/>
    </location>
</feature>
<keyword evidence="3" id="KW-0732">Signal</keyword>
<dbReference type="PANTHER" id="PTHR48049:SF132">
    <property type="entry name" value="GLYCOSYLTRANSFERASE"/>
    <property type="match status" value="1"/>
</dbReference>
<organism evidence="4 6">
    <name type="scientific">Didymodactylos carnosus</name>
    <dbReference type="NCBI Taxonomy" id="1234261"/>
    <lineage>
        <taxon>Eukaryota</taxon>
        <taxon>Metazoa</taxon>
        <taxon>Spiralia</taxon>
        <taxon>Gnathifera</taxon>
        <taxon>Rotifera</taxon>
        <taxon>Eurotatoria</taxon>
        <taxon>Bdelloidea</taxon>
        <taxon>Philodinida</taxon>
        <taxon>Philodinidae</taxon>
        <taxon>Didymodactylos</taxon>
    </lineage>
</organism>
<evidence type="ECO:0000313" key="4">
    <source>
        <dbReference type="EMBL" id="CAF1550419.1"/>
    </source>
</evidence>
<dbReference type="PROSITE" id="PS00375">
    <property type="entry name" value="UDPGT"/>
    <property type="match status" value="1"/>
</dbReference>
<dbReference type="InterPro" id="IPR002213">
    <property type="entry name" value="UDP_glucos_trans"/>
</dbReference>
<dbReference type="OrthoDB" id="5835829at2759"/>
<dbReference type="EMBL" id="CAJNOQ010027041">
    <property type="protein sequence ID" value="CAF1550419.1"/>
    <property type="molecule type" value="Genomic_DNA"/>
</dbReference>
<evidence type="ECO:0000256" key="3">
    <source>
        <dbReference type="SAM" id="SignalP"/>
    </source>
</evidence>
<dbReference type="GO" id="GO:0035251">
    <property type="term" value="F:UDP-glucosyltransferase activity"/>
    <property type="evidence" value="ECO:0007669"/>
    <property type="project" value="InterPro"/>
</dbReference>
<proteinExistence type="predicted"/>
<dbReference type="Proteomes" id="UP000681722">
    <property type="component" value="Unassembled WGS sequence"/>
</dbReference>
<name>A0A815X5W6_9BILA</name>
<keyword evidence="6" id="KW-1185">Reference proteome</keyword>